<protein>
    <submittedName>
        <fullName evidence="5">Family 5 hypothetical beta glucosidase from glycoside dehydrogenase</fullName>
    </submittedName>
</protein>
<name>A0A6A4GNR9_9AGAR</name>
<evidence type="ECO:0000256" key="3">
    <source>
        <dbReference type="ARBA" id="ARBA00023295"/>
    </source>
</evidence>
<dbReference type="Gene3D" id="3.20.20.80">
    <property type="entry name" value="Glycosidases"/>
    <property type="match status" value="1"/>
</dbReference>
<evidence type="ECO:0000313" key="5">
    <source>
        <dbReference type="EMBL" id="KAE9386983.1"/>
    </source>
</evidence>
<evidence type="ECO:0000256" key="1">
    <source>
        <dbReference type="ARBA" id="ARBA00005641"/>
    </source>
</evidence>
<evidence type="ECO:0000313" key="6">
    <source>
        <dbReference type="Proteomes" id="UP000799118"/>
    </source>
</evidence>
<evidence type="ECO:0000256" key="2">
    <source>
        <dbReference type="ARBA" id="ARBA00022801"/>
    </source>
</evidence>
<sequence length="456" mass="49567">MRLSLLSLSGSLLLSGVAVIAASMPEKIYGVNLGSWLVLESWMLPQEWLDMGGESCADCSTCIATEFTFAKAFPDTVDGIFAKHWDTWFTQDDVDTLKSLGINTLGYWIVEALVNRETEFYPRGGILALIRGLQQLQAAGIVAILDHHALPGVQDADQMFTGNCTTNVQFYTPQNYGRALTWAGVMTALSHLHPAFTPVFAIEAVNEPIMDAADTPGYGTYQKEFVTVVRAVESALGVEVSGFQANSQQTSTNASQAIIDMSNQNNTLFDSQVIDALINTAIIVAQLASESGTQFNLGSSGKGQQPLVHENTDPPNPADAAMGPQAYDNHLYYVFGGVADPTPEAYLQSICNLNRVQADAALGNSPLWFGEWGLPTQFNATDEFLQQWADAQKLAYSEGAGWIFWNFKVENSVLANNLSREWSYIEGVNLGYFTKDPSQVHNASVCDGFTNSTTSS</sequence>
<accession>A0A6A4GNR9</accession>
<gene>
    <name evidence="5" type="ORF">BT96DRAFT_1005559</name>
</gene>
<keyword evidence="6" id="KW-1185">Reference proteome</keyword>
<proteinExistence type="inferred from homology"/>
<dbReference type="GO" id="GO:0008422">
    <property type="term" value="F:beta-glucosidase activity"/>
    <property type="evidence" value="ECO:0007669"/>
    <property type="project" value="TreeGrafter"/>
</dbReference>
<dbReference type="OrthoDB" id="1887033at2759"/>
<dbReference type="GO" id="GO:0009986">
    <property type="term" value="C:cell surface"/>
    <property type="evidence" value="ECO:0007669"/>
    <property type="project" value="TreeGrafter"/>
</dbReference>
<dbReference type="PANTHER" id="PTHR31297">
    <property type="entry name" value="GLUCAN ENDO-1,6-BETA-GLUCOSIDASE B"/>
    <property type="match status" value="1"/>
</dbReference>
<comment type="similarity">
    <text evidence="1">Belongs to the glycosyl hydrolase 5 (cellulase A) family.</text>
</comment>
<dbReference type="SUPFAM" id="SSF51445">
    <property type="entry name" value="(Trans)glycosidases"/>
    <property type="match status" value="1"/>
</dbReference>
<dbReference type="PANTHER" id="PTHR31297:SF42">
    <property type="entry name" value="GLYCOSIDE HYDROLASE FAMILY 5 DOMAIN-CONTAINING PROTEIN"/>
    <property type="match status" value="1"/>
</dbReference>
<dbReference type="InterPro" id="IPR050386">
    <property type="entry name" value="Glycosyl_hydrolase_5"/>
</dbReference>
<feature type="chain" id="PRO_5025627464" evidence="4">
    <location>
        <begin position="31"/>
        <end position="456"/>
    </location>
</feature>
<dbReference type="AlphaFoldDB" id="A0A6A4GNR9"/>
<dbReference type="EMBL" id="ML769832">
    <property type="protein sequence ID" value="KAE9386983.1"/>
    <property type="molecule type" value="Genomic_DNA"/>
</dbReference>
<dbReference type="InterPro" id="IPR017853">
    <property type="entry name" value="GH"/>
</dbReference>
<dbReference type="GO" id="GO:0009251">
    <property type="term" value="P:glucan catabolic process"/>
    <property type="evidence" value="ECO:0007669"/>
    <property type="project" value="TreeGrafter"/>
</dbReference>
<organism evidence="5 6">
    <name type="scientific">Gymnopus androsaceus JB14</name>
    <dbReference type="NCBI Taxonomy" id="1447944"/>
    <lineage>
        <taxon>Eukaryota</taxon>
        <taxon>Fungi</taxon>
        <taxon>Dikarya</taxon>
        <taxon>Basidiomycota</taxon>
        <taxon>Agaricomycotina</taxon>
        <taxon>Agaricomycetes</taxon>
        <taxon>Agaricomycetidae</taxon>
        <taxon>Agaricales</taxon>
        <taxon>Marasmiineae</taxon>
        <taxon>Omphalotaceae</taxon>
        <taxon>Gymnopus</taxon>
    </lineage>
</organism>
<evidence type="ECO:0000256" key="4">
    <source>
        <dbReference type="SAM" id="SignalP"/>
    </source>
</evidence>
<dbReference type="Proteomes" id="UP000799118">
    <property type="component" value="Unassembled WGS sequence"/>
</dbReference>
<keyword evidence="3" id="KW-0326">Glycosidase</keyword>
<keyword evidence="4" id="KW-0732">Signal</keyword>
<dbReference type="GO" id="GO:0005576">
    <property type="term" value="C:extracellular region"/>
    <property type="evidence" value="ECO:0007669"/>
    <property type="project" value="TreeGrafter"/>
</dbReference>
<reference evidence="5" key="1">
    <citation type="journal article" date="2019" name="Environ. Microbiol.">
        <title>Fungal ecological strategies reflected in gene transcription - a case study of two litter decomposers.</title>
        <authorList>
            <person name="Barbi F."/>
            <person name="Kohler A."/>
            <person name="Barry K."/>
            <person name="Baskaran P."/>
            <person name="Daum C."/>
            <person name="Fauchery L."/>
            <person name="Ihrmark K."/>
            <person name="Kuo A."/>
            <person name="LaButti K."/>
            <person name="Lipzen A."/>
            <person name="Morin E."/>
            <person name="Grigoriev I.V."/>
            <person name="Henrissat B."/>
            <person name="Lindahl B."/>
            <person name="Martin F."/>
        </authorList>
    </citation>
    <scope>NUCLEOTIDE SEQUENCE</scope>
    <source>
        <strain evidence="5">JB14</strain>
    </source>
</reference>
<keyword evidence="2" id="KW-0378">Hydrolase</keyword>
<feature type="signal peptide" evidence="4">
    <location>
        <begin position="1"/>
        <end position="30"/>
    </location>
</feature>